<reference evidence="1 2" key="1">
    <citation type="journal article" date="2018" name="Sci. Rep.">
        <title>Genome sequence of the cauliflower mushroom Sparassis crispa (Hanabiratake) and its association with beneficial usage.</title>
        <authorList>
            <person name="Kiyama R."/>
            <person name="Furutani Y."/>
            <person name="Kawaguchi K."/>
            <person name="Nakanishi T."/>
        </authorList>
    </citation>
    <scope>NUCLEOTIDE SEQUENCE [LARGE SCALE GENOMIC DNA]</scope>
</reference>
<proteinExistence type="predicted"/>
<dbReference type="RefSeq" id="XP_027619408.1">
    <property type="nucleotide sequence ID" value="XM_027763607.1"/>
</dbReference>
<dbReference type="EMBL" id="BFAD01000013">
    <property type="protein sequence ID" value="GBE88495.1"/>
    <property type="molecule type" value="Genomic_DNA"/>
</dbReference>
<dbReference type="InParanoid" id="A0A401H237"/>
<accession>A0A401H237</accession>
<dbReference type="GeneID" id="38785412"/>
<dbReference type="Proteomes" id="UP000287166">
    <property type="component" value="Unassembled WGS sequence"/>
</dbReference>
<keyword evidence="2" id="KW-1185">Reference proteome</keyword>
<evidence type="ECO:0000313" key="2">
    <source>
        <dbReference type="Proteomes" id="UP000287166"/>
    </source>
</evidence>
<gene>
    <name evidence="1" type="ORF">SCP_1303110</name>
</gene>
<comment type="caution">
    <text evidence="1">The sequence shown here is derived from an EMBL/GenBank/DDBJ whole genome shotgun (WGS) entry which is preliminary data.</text>
</comment>
<evidence type="ECO:0000313" key="1">
    <source>
        <dbReference type="EMBL" id="GBE88495.1"/>
    </source>
</evidence>
<protein>
    <submittedName>
        <fullName evidence="1">Uncharacterized protein</fullName>
    </submittedName>
</protein>
<name>A0A401H237_9APHY</name>
<organism evidence="1 2">
    <name type="scientific">Sparassis crispa</name>
    <dbReference type="NCBI Taxonomy" id="139825"/>
    <lineage>
        <taxon>Eukaryota</taxon>
        <taxon>Fungi</taxon>
        <taxon>Dikarya</taxon>
        <taxon>Basidiomycota</taxon>
        <taxon>Agaricomycotina</taxon>
        <taxon>Agaricomycetes</taxon>
        <taxon>Polyporales</taxon>
        <taxon>Sparassidaceae</taxon>
        <taxon>Sparassis</taxon>
    </lineage>
</organism>
<dbReference type="STRING" id="139825.A0A401H237"/>
<sequence length="172" mass="19658">MPQFPEGEWANVLTGRAVNLDHVFSGRYSTVQEEKHRQKVGEYEITHQNITPAKRVQSVGDWVIAWDMATTATCYAFQHRQTELAEYGKYIMQLLAATADEFWDRILDYDRAICMRVGEHRNLRLMDFDQFIDLKHQFLDYAGAGTGAALRSRGGGAWTAGPVRCHSTELCR</sequence>
<dbReference type="AlphaFoldDB" id="A0A401H237"/>
<dbReference type="OrthoDB" id="2655894at2759"/>